<dbReference type="SUPFAM" id="SSF53623">
    <property type="entry name" value="MurD-like peptide ligases, catalytic domain"/>
    <property type="match status" value="1"/>
</dbReference>
<evidence type="ECO:0000313" key="9">
    <source>
        <dbReference type="EMBL" id="CAB4539262.1"/>
    </source>
</evidence>
<dbReference type="SUPFAM" id="SSF53244">
    <property type="entry name" value="MurD-like peptide ligases, peptide-binding domain"/>
    <property type="match status" value="1"/>
</dbReference>
<evidence type="ECO:0000256" key="6">
    <source>
        <dbReference type="ARBA" id="ARBA00022840"/>
    </source>
</evidence>
<evidence type="ECO:0000256" key="5">
    <source>
        <dbReference type="ARBA" id="ARBA00022741"/>
    </source>
</evidence>
<dbReference type="SUPFAM" id="SSF51984">
    <property type="entry name" value="MurCD N-terminal domain"/>
    <property type="match status" value="1"/>
</dbReference>
<dbReference type="AlphaFoldDB" id="A0A6J6BJV1"/>
<dbReference type="GO" id="GO:0005524">
    <property type="term" value="F:ATP binding"/>
    <property type="evidence" value="ECO:0007669"/>
    <property type="project" value="UniProtKB-KW"/>
</dbReference>
<reference evidence="9" key="1">
    <citation type="submission" date="2020-05" db="EMBL/GenBank/DDBJ databases">
        <authorList>
            <person name="Chiriac C."/>
            <person name="Salcher M."/>
            <person name="Ghai R."/>
            <person name="Kavagutti S V."/>
        </authorList>
    </citation>
    <scope>NUCLEOTIDE SEQUENCE</scope>
</reference>
<comment type="pathway">
    <text evidence="2">Cell wall biogenesis; peptidoglycan biosynthesis.</text>
</comment>
<feature type="domain" description="Mur ligase central" evidence="8">
    <location>
        <begin position="113"/>
        <end position="291"/>
    </location>
</feature>
<evidence type="ECO:0000256" key="3">
    <source>
        <dbReference type="ARBA" id="ARBA00022490"/>
    </source>
</evidence>
<keyword evidence="5" id="KW-0547">Nucleotide-binding</keyword>
<dbReference type="Gene3D" id="3.40.50.720">
    <property type="entry name" value="NAD(P)-binding Rossmann-like Domain"/>
    <property type="match status" value="1"/>
</dbReference>
<evidence type="ECO:0000256" key="2">
    <source>
        <dbReference type="ARBA" id="ARBA00004752"/>
    </source>
</evidence>
<name>A0A6J6BJV1_9ZZZZ</name>
<evidence type="ECO:0000259" key="7">
    <source>
        <dbReference type="Pfam" id="PF02875"/>
    </source>
</evidence>
<keyword evidence="4" id="KW-0436">Ligase</keyword>
<dbReference type="GO" id="GO:0005737">
    <property type="term" value="C:cytoplasm"/>
    <property type="evidence" value="ECO:0007669"/>
    <property type="project" value="UniProtKB-SubCell"/>
</dbReference>
<comment type="subcellular location">
    <subcellularLocation>
        <location evidence="1">Cytoplasm</location>
    </subcellularLocation>
</comment>
<accession>A0A6J6BJV1</accession>
<dbReference type="Pfam" id="PF08245">
    <property type="entry name" value="Mur_ligase_M"/>
    <property type="match status" value="1"/>
</dbReference>
<dbReference type="NCBIfam" id="TIGR01087">
    <property type="entry name" value="murD"/>
    <property type="match status" value="1"/>
</dbReference>
<feature type="domain" description="Mur ligase C-terminal" evidence="7">
    <location>
        <begin position="313"/>
        <end position="440"/>
    </location>
</feature>
<keyword evidence="3" id="KW-0963">Cytoplasm</keyword>
<dbReference type="InterPro" id="IPR036615">
    <property type="entry name" value="Mur_ligase_C_dom_sf"/>
</dbReference>
<evidence type="ECO:0000259" key="8">
    <source>
        <dbReference type="Pfam" id="PF08245"/>
    </source>
</evidence>
<evidence type="ECO:0000256" key="1">
    <source>
        <dbReference type="ARBA" id="ARBA00004496"/>
    </source>
</evidence>
<dbReference type="GO" id="GO:0008360">
    <property type="term" value="P:regulation of cell shape"/>
    <property type="evidence" value="ECO:0007669"/>
    <property type="project" value="InterPro"/>
</dbReference>
<dbReference type="Pfam" id="PF02875">
    <property type="entry name" value="Mur_ligase_C"/>
    <property type="match status" value="1"/>
</dbReference>
<dbReference type="Gene3D" id="3.90.190.20">
    <property type="entry name" value="Mur ligase, C-terminal domain"/>
    <property type="match status" value="1"/>
</dbReference>
<dbReference type="GO" id="GO:0009252">
    <property type="term" value="P:peptidoglycan biosynthetic process"/>
    <property type="evidence" value="ECO:0007669"/>
    <property type="project" value="UniProtKB-UniPathway"/>
</dbReference>
<dbReference type="InterPro" id="IPR013221">
    <property type="entry name" value="Mur_ligase_cen"/>
</dbReference>
<dbReference type="InterPro" id="IPR005762">
    <property type="entry name" value="MurD"/>
</dbReference>
<dbReference type="Gene3D" id="3.40.1190.10">
    <property type="entry name" value="Mur-like, catalytic domain"/>
    <property type="match status" value="1"/>
</dbReference>
<dbReference type="GO" id="GO:0008764">
    <property type="term" value="F:UDP-N-acetylmuramoylalanine-D-glutamate ligase activity"/>
    <property type="evidence" value="ECO:0007669"/>
    <property type="project" value="UniProtKB-EC"/>
</dbReference>
<dbReference type="PANTHER" id="PTHR43692:SF1">
    <property type="entry name" value="UDP-N-ACETYLMURAMOYLALANINE--D-GLUTAMATE LIGASE"/>
    <property type="match status" value="1"/>
</dbReference>
<dbReference type="GO" id="GO:0051301">
    <property type="term" value="P:cell division"/>
    <property type="evidence" value="ECO:0007669"/>
    <property type="project" value="InterPro"/>
</dbReference>
<dbReference type="InterPro" id="IPR036565">
    <property type="entry name" value="Mur-like_cat_sf"/>
</dbReference>
<evidence type="ECO:0000256" key="4">
    <source>
        <dbReference type="ARBA" id="ARBA00022598"/>
    </source>
</evidence>
<dbReference type="UniPathway" id="UPA00219"/>
<proteinExistence type="inferred from homology"/>
<dbReference type="InterPro" id="IPR004101">
    <property type="entry name" value="Mur_ligase_C"/>
</dbReference>
<keyword evidence="6" id="KW-0067">ATP-binding</keyword>
<dbReference type="HAMAP" id="MF_00639">
    <property type="entry name" value="MurD"/>
    <property type="match status" value="1"/>
</dbReference>
<organism evidence="9">
    <name type="scientific">freshwater metagenome</name>
    <dbReference type="NCBI Taxonomy" id="449393"/>
    <lineage>
        <taxon>unclassified sequences</taxon>
        <taxon>metagenomes</taxon>
        <taxon>ecological metagenomes</taxon>
    </lineage>
</organism>
<sequence>MAADFYKSLSEKRIVIAGAGVTGLPVAHALQDRGAEVSFADDRVTTVEGFTVTFPKNIKSEDFDALLVSPGWREDHPLIRLAKSEGKAILNEVDLAWAIKNEINPSQKWLALTGTNGKTTTVEMVAHIFATARVNGIACGNVGRTVIESVLSPEKYDVLILELSSFQLHWLEDAEFTSAALLNIADDHIDWHGSFDAYAQAKISILDKCVTGILNADDGEVVSRTAHWRGRKIFYSLDTPAPGEIGIVEELLVDRAFVADVQEAKVFAELTEIIPTVPHQISNALAAAGLASTIGISHDDIRNALSTFKSGAHRIERVGVSNEVTWIDDSKATNPHAAEASILANLSVIWIAGGLAKGAQMESLIERTSPRLKAAILIGADRDLIAAEVKKFRPDLPLFLIDPPVNYQPGDTSNQFMESIVAKAQELATSGDSVLLAPACASMDQFLSYADRGDRFQQAVKKVVLSER</sequence>
<protein>
    <submittedName>
        <fullName evidence="9">Unannotated protein</fullName>
    </submittedName>
</protein>
<dbReference type="EMBL" id="CAEZSP010000010">
    <property type="protein sequence ID" value="CAB4539262.1"/>
    <property type="molecule type" value="Genomic_DNA"/>
</dbReference>
<gene>
    <name evidence="9" type="ORF">UFOPK1440_00355</name>
</gene>
<dbReference type="PANTHER" id="PTHR43692">
    <property type="entry name" value="UDP-N-ACETYLMURAMOYLALANINE--D-GLUTAMATE LIGASE"/>
    <property type="match status" value="1"/>
</dbReference>